<dbReference type="PANTHER" id="PTHR30149:SF0">
    <property type="entry name" value="HYDROGENASE MATURATION FACTOR HYPD"/>
    <property type="match status" value="1"/>
</dbReference>
<protein>
    <submittedName>
        <fullName evidence="4">Hydrogenase maturation factor HypD</fullName>
    </submittedName>
</protein>
<dbReference type="PIRSF" id="PIRSF005622">
    <property type="entry name" value="Hydrgn_mat_hypD"/>
    <property type="match status" value="1"/>
</dbReference>
<organism evidence="4">
    <name type="scientific">bioreactor metagenome</name>
    <dbReference type="NCBI Taxonomy" id="1076179"/>
    <lineage>
        <taxon>unclassified sequences</taxon>
        <taxon>metagenomes</taxon>
        <taxon>ecological metagenomes</taxon>
    </lineage>
</organism>
<evidence type="ECO:0000256" key="1">
    <source>
        <dbReference type="ARBA" id="ARBA00007888"/>
    </source>
</evidence>
<dbReference type="GO" id="GO:0005506">
    <property type="term" value="F:iron ion binding"/>
    <property type="evidence" value="ECO:0007669"/>
    <property type="project" value="TreeGrafter"/>
</dbReference>
<evidence type="ECO:0000256" key="2">
    <source>
        <dbReference type="ARBA" id="ARBA00022723"/>
    </source>
</evidence>
<dbReference type="Gene3D" id="3.40.50.11750">
    <property type="entry name" value="HypD, alpha/beta domain 1"/>
    <property type="match status" value="2"/>
</dbReference>
<sequence>MSNGMKDISKELIKRIEKLKTPIKIMHVCGSHEHTIMENGLRTLIPKEVEVVAGPGCPVCCVPSREIDESLELIDKGVTIATFGDMLRVPGSNRSLADAKAEGADVRIVYGINNAVELAEKIDNEVVFIAAGFETTAPTTASEILNNPPENFSILSSHRMIPPALEFLIESGQTNLNALIEPGHVCTIIGTKPFEKFSSDYNIPQAVAGFNPLDILMAIYMILRQVKKGEAKIDNEYNRAVREEGNLLAQKAIEQVFDITSREWRGFPKIPDSVMEIKKEFSEYNAREKFDIEVKEVKEAPKGCICGPILRGVARPEDCSLFRTKCNPMNPIGACMVSKEGTCNIAHRYGTL</sequence>
<name>A0A644STS8_9ZZZZ</name>
<comment type="caution">
    <text evidence="4">The sequence shown here is derived from an EMBL/GenBank/DDBJ whole genome shotgun (WGS) entry which is preliminary data.</text>
</comment>
<dbReference type="Gene3D" id="6.10.20.100">
    <property type="match status" value="1"/>
</dbReference>
<keyword evidence="2" id="KW-0479">Metal-binding</keyword>
<gene>
    <name evidence="4" type="primary">hypD_2</name>
    <name evidence="4" type="ORF">SDC9_03621</name>
</gene>
<evidence type="ECO:0000313" key="4">
    <source>
        <dbReference type="EMBL" id="MPL58090.1"/>
    </source>
</evidence>
<evidence type="ECO:0000256" key="3">
    <source>
        <dbReference type="ARBA" id="ARBA00023004"/>
    </source>
</evidence>
<comment type="similarity">
    <text evidence="1">Belongs to the HypD family.</text>
</comment>
<dbReference type="PANTHER" id="PTHR30149">
    <property type="entry name" value="HYDROGENASE PROTEIN ASSEMBLY PROTEIN HYPD"/>
    <property type="match status" value="1"/>
</dbReference>
<dbReference type="EMBL" id="VSSQ01000006">
    <property type="protein sequence ID" value="MPL58090.1"/>
    <property type="molecule type" value="Genomic_DNA"/>
</dbReference>
<dbReference type="NCBIfam" id="TIGR00075">
    <property type="entry name" value="hypD"/>
    <property type="match status" value="1"/>
</dbReference>
<dbReference type="GO" id="GO:0051604">
    <property type="term" value="P:protein maturation"/>
    <property type="evidence" value="ECO:0007669"/>
    <property type="project" value="TreeGrafter"/>
</dbReference>
<dbReference type="GO" id="GO:0051539">
    <property type="term" value="F:4 iron, 4 sulfur cluster binding"/>
    <property type="evidence" value="ECO:0007669"/>
    <property type="project" value="TreeGrafter"/>
</dbReference>
<dbReference type="Pfam" id="PF01924">
    <property type="entry name" value="HypD"/>
    <property type="match status" value="1"/>
</dbReference>
<dbReference type="InterPro" id="IPR042243">
    <property type="entry name" value="HypD_1"/>
</dbReference>
<dbReference type="InterPro" id="IPR042244">
    <property type="entry name" value="HypD_2_sf"/>
</dbReference>
<dbReference type="AlphaFoldDB" id="A0A644STS8"/>
<keyword evidence="3" id="KW-0408">Iron</keyword>
<dbReference type="InterPro" id="IPR002780">
    <property type="entry name" value="Hyd_form_HypD"/>
</dbReference>
<dbReference type="GO" id="GO:0070025">
    <property type="term" value="F:carbon monoxide binding"/>
    <property type="evidence" value="ECO:0007669"/>
    <property type="project" value="TreeGrafter"/>
</dbReference>
<accession>A0A644STS8</accession>
<proteinExistence type="inferred from homology"/>
<reference evidence="4" key="1">
    <citation type="submission" date="2019-08" db="EMBL/GenBank/DDBJ databases">
        <authorList>
            <person name="Kucharzyk K."/>
            <person name="Murdoch R.W."/>
            <person name="Higgins S."/>
            <person name="Loffler F."/>
        </authorList>
    </citation>
    <scope>NUCLEOTIDE SEQUENCE</scope>
</reference>